<proteinExistence type="predicted"/>
<dbReference type="AlphaFoldDB" id="A0AA37SSL7"/>
<name>A0AA37SSL7_9BACT</name>
<evidence type="ECO:0000256" key="1">
    <source>
        <dbReference type="ARBA" id="ARBA00022729"/>
    </source>
</evidence>
<keyword evidence="1 2" id="KW-0732">Signal</keyword>
<evidence type="ECO:0000256" key="2">
    <source>
        <dbReference type="SAM" id="SignalP"/>
    </source>
</evidence>
<reference evidence="4" key="1">
    <citation type="journal article" date="2014" name="Int. J. Syst. Evol. Microbiol.">
        <title>Complete genome sequence of Corynebacterium casei LMG S-19264T (=DSM 44701T), isolated from a smear-ripened cheese.</title>
        <authorList>
            <consortium name="US DOE Joint Genome Institute (JGI-PGF)"/>
            <person name="Walter F."/>
            <person name="Albersmeier A."/>
            <person name="Kalinowski J."/>
            <person name="Ruckert C."/>
        </authorList>
    </citation>
    <scope>NUCLEOTIDE SEQUENCE</scope>
    <source>
        <strain evidence="4">NBRC 108769</strain>
    </source>
</reference>
<dbReference type="SUPFAM" id="SSF49478">
    <property type="entry name" value="Cna protein B-type domain"/>
    <property type="match status" value="1"/>
</dbReference>
<evidence type="ECO:0000313" key="5">
    <source>
        <dbReference type="Proteomes" id="UP001156666"/>
    </source>
</evidence>
<feature type="domain" description="SbsA Ig-like" evidence="3">
    <location>
        <begin position="31"/>
        <end position="133"/>
    </location>
</feature>
<accession>A0AA37SSL7</accession>
<feature type="chain" id="PRO_5041430977" description="SbsA Ig-like domain-containing protein" evidence="2">
    <location>
        <begin position="24"/>
        <end position="524"/>
    </location>
</feature>
<sequence>MKITTFILTLITTAILFSCAVQKSPLGGKKDEIPPQLDSLKSTPNYITNFDLKKVILKFDEFIQLKNAFEQVVYSPPMANKPEIVQRGKKLTLKFAKEDTLKPNTTYTINFGEAIVDLNESNPIPNFRYVFSTGDIIDSLEISGMVVDDITQKPAEDVLVMLYDNLEDSIIYKEQPYYFAKTNKAGKFRIQNLRADTFKVFVLNDGNLNLKYDYGEAMGFLDTFIYVNDTSSINLSLNIFEPEIEQELVDSDFQPFRAKFEFSNPPENEEITTARDSIWWHREINKDSVILWHDNTIPNDTFFVMEDTIVYKRRVSRTEFEPLKIKRSNINRNGGIPPSKGIELEFAFAISNIDTNQFELSDTLVRSISSITKDSLNPRKIYIDYDFKFGDTMALSVFPGGLSFVNGVQNDTITELIIPESTEKYGKIFLSVDSLNAENQYVIQLLDKETEVLKRIITASESAEFIFTLLPPKKYSVRITLDQNRNGKWDPGSYERKTQSEKWQIVELEALRENWELEAKVEWK</sequence>
<dbReference type="RefSeq" id="WP_235292731.1">
    <property type="nucleotide sequence ID" value="NZ_BSOH01000023.1"/>
</dbReference>
<gene>
    <name evidence="4" type="ORF">GCM10007940_34000</name>
</gene>
<reference evidence="4" key="2">
    <citation type="submission" date="2023-01" db="EMBL/GenBank/DDBJ databases">
        <title>Draft genome sequence of Portibacter lacus strain NBRC 108769.</title>
        <authorList>
            <person name="Sun Q."/>
            <person name="Mori K."/>
        </authorList>
    </citation>
    <scope>NUCLEOTIDE SEQUENCE</scope>
    <source>
        <strain evidence="4">NBRC 108769</strain>
    </source>
</reference>
<protein>
    <recommendedName>
        <fullName evidence="3">SbsA Ig-like domain-containing protein</fullName>
    </recommendedName>
</protein>
<evidence type="ECO:0000313" key="4">
    <source>
        <dbReference type="EMBL" id="GLR18784.1"/>
    </source>
</evidence>
<keyword evidence="5" id="KW-1185">Reference proteome</keyword>
<comment type="caution">
    <text evidence="4">The sequence shown here is derived from an EMBL/GenBank/DDBJ whole genome shotgun (WGS) entry which is preliminary data.</text>
</comment>
<dbReference type="InterPro" id="IPR032812">
    <property type="entry name" value="SbsA_Ig"/>
</dbReference>
<dbReference type="Proteomes" id="UP001156666">
    <property type="component" value="Unassembled WGS sequence"/>
</dbReference>
<dbReference type="EMBL" id="BSOH01000023">
    <property type="protein sequence ID" value="GLR18784.1"/>
    <property type="molecule type" value="Genomic_DNA"/>
</dbReference>
<organism evidence="4 5">
    <name type="scientific">Portibacter lacus</name>
    <dbReference type="NCBI Taxonomy" id="1099794"/>
    <lineage>
        <taxon>Bacteria</taxon>
        <taxon>Pseudomonadati</taxon>
        <taxon>Bacteroidota</taxon>
        <taxon>Saprospiria</taxon>
        <taxon>Saprospirales</taxon>
        <taxon>Haliscomenobacteraceae</taxon>
        <taxon>Portibacter</taxon>
    </lineage>
</organism>
<feature type="signal peptide" evidence="2">
    <location>
        <begin position="1"/>
        <end position="23"/>
    </location>
</feature>
<dbReference type="PROSITE" id="PS51257">
    <property type="entry name" value="PROKAR_LIPOPROTEIN"/>
    <property type="match status" value="1"/>
</dbReference>
<evidence type="ECO:0000259" key="3">
    <source>
        <dbReference type="Pfam" id="PF13205"/>
    </source>
</evidence>
<dbReference type="Pfam" id="PF13205">
    <property type="entry name" value="Big_5"/>
    <property type="match status" value="1"/>
</dbReference>